<dbReference type="Gene3D" id="3.20.20.210">
    <property type="match status" value="1"/>
</dbReference>
<reference evidence="2 3" key="1">
    <citation type="journal article" date="2015" name="Nature">
        <title>rRNA introns, odd ribosomes, and small enigmatic genomes across a large radiation of phyla.</title>
        <authorList>
            <person name="Brown C.T."/>
            <person name="Hug L.A."/>
            <person name="Thomas B.C."/>
            <person name="Sharon I."/>
            <person name="Castelle C.J."/>
            <person name="Singh A."/>
            <person name="Wilkins M.J."/>
            <person name="Williams K.H."/>
            <person name="Banfield J.F."/>
        </authorList>
    </citation>
    <scope>NUCLEOTIDE SEQUENCE [LARGE SCALE GENOMIC DNA]</scope>
</reference>
<evidence type="ECO:0000259" key="1">
    <source>
        <dbReference type="Pfam" id="PF01208"/>
    </source>
</evidence>
<gene>
    <name evidence="2" type="ORF">UT30_C0015G0003</name>
</gene>
<dbReference type="InterPro" id="IPR000257">
    <property type="entry name" value="Uroporphyrinogen_deCOase"/>
</dbReference>
<organism evidence="2 3">
    <name type="scientific">Candidatus Uhrbacteria bacterium GW2011_GWF2_39_13</name>
    <dbReference type="NCBI Taxonomy" id="1618995"/>
    <lineage>
        <taxon>Bacteria</taxon>
        <taxon>Candidatus Uhriibacteriota</taxon>
    </lineage>
</organism>
<evidence type="ECO:0000313" key="2">
    <source>
        <dbReference type="EMBL" id="KKR03967.1"/>
    </source>
</evidence>
<dbReference type="InterPro" id="IPR038071">
    <property type="entry name" value="UROD/MetE-like_sf"/>
</dbReference>
<dbReference type="AlphaFoldDB" id="A0A0G0QQN6"/>
<dbReference type="EMBL" id="LBWG01000015">
    <property type="protein sequence ID" value="KKR03967.1"/>
    <property type="molecule type" value="Genomic_DNA"/>
</dbReference>
<dbReference type="GO" id="GO:0006779">
    <property type="term" value="P:porphyrin-containing compound biosynthetic process"/>
    <property type="evidence" value="ECO:0007669"/>
    <property type="project" value="InterPro"/>
</dbReference>
<protein>
    <submittedName>
        <fullName evidence="2">Uroporphyrinogen decarboxylase family protein</fullName>
    </submittedName>
</protein>
<dbReference type="Proteomes" id="UP000033935">
    <property type="component" value="Unassembled WGS sequence"/>
</dbReference>
<comment type="caution">
    <text evidence="2">The sequence shown here is derived from an EMBL/GenBank/DDBJ whole genome shotgun (WGS) entry which is preliminary data.</text>
</comment>
<dbReference type="GO" id="GO:0004853">
    <property type="term" value="F:uroporphyrinogen decarboxylase activity"/>
    <property type="evidence" value="ECO:0007669"/>
    <property type="project" value="InterPro"/>
</dbReference>
<proteinExistence type="predicted"/>
<dbReference type="Pfam" id="PF01208">
    <property type="entry name" value="URO-D"/>
    <property type="match status" value="1"/>
</dbReference>
<dbReference type="PANTHER" id="PTHR47099:SF1">
    <property type="entry name" value="METHYLCOBAMIDE:COM METHYLTRANSFERASE MTBA"/>
    <property type="match status" value="1"/>
</dbReference>
<feature type="domain" description="Uroporphyrinogen decarboxylase (URO-D)" evidence="1">
    <location>
        <begin position="12"/>
        <end position="341"/>
    </location>
</feature>
<evidence type="ECO:0000313" key="3">
    <source>
        <dbReference type="Proteomes" id="UP000033935"/>
    </source>
</evidence>
<sequence length="345" mass="39587">MAYDGVIKDFESIRRKETPKRLPCVACSEEFDVKWYGKYDYEDFCQDGDKIFEVYKAAIEEFDYDWAWCQIDDCFEFEPAGVGCVGEGNILRATHGYLPATRESLEKLPEMNPLKDGRMPEKLKAIRKLRDYFGDSVLVTGSCAGPFSAVGLMWSIEESMVMMLMDEELLRDAMEYWRKFYMRYIKAQKDAGAHAIWFGDCNTFSSMVSVEQYKKYIFPQTRELVQYAENEIGVMMWMHNSEISIPHVLSHIPLGLSFESIGPAANIAEMRKATKGRHSISGNLDPIEVLWRGTPEIISREAERIIGICKDGGGYIFNTGEMNPRDIPEENMKAMMRAAKKISKY</sequence>
<dbReference type="PANTHER" id="PTHR47099">
    <property type="entry name" value="METHYLCOBAMIDE:COM METHYLTRANSFERASE MTBA"/>
    <property type="match status" value="1"/>
</dbReference>
<dbReference type="SUPFAM" id="SSF51726">
    <property type="entry name" value="UROD/MetE-like"/>
    <property type="match status" value="1"/>
</dbReference>
<accession>A0A0G0QQN6</accession>
<dbReference type="InterPro" id="IPR052024">
    <property type="entry name" value="Methanogen_methyltrans"/>
</dbReference>
<name>A0A0G0QQN6_9BACT</name>